<name>A0AA50AEJ6_9VIRU</name>
<organism evidence="1">
    <name type="scientific">Actinobacteria phage HS02</name>
    <dbReference type="NCBI Taxonomy" id="3056388"/>
    <lineage>
        <taxon>Viruses</taxon>
    </lineage>
</organism>
<sequence length="72" mass="8263">MPKKETTTLEHLHTPAGTPFIASVCGGIPQLVVRTHHTTEQQAWWYLNGTEWFQTDHQDLDYIIPLEVTPHV</sequence>
<proteinExistence type="predicted"/>
<dbReference type="EMBL" id="OQ890312">
    <property type="protein sequence ID" value="WLJ25584.1"/>
    <property type="molecule type" value="Genomic_DNA"/>
</dbReference>
<reference evidence="1" key="1">
    <citation type="submission" date="2023-04" db="EMBL/GenBank/DDBJ databases">
        <title>The human skin virome in hidradenitis suppurativa patients.</title>
        <authorList>
            <person name="Jansen D."/>
        </authorList>
    </citation>
    <scope>NUCLEOTIDE SEQUENCE</scope>
    <source>
        <strain evidence="1">VC1_JansenPhageB</strain>
    </source>
</reference>
<accession>A0AA50AEJ6</accession>
<protein>
    <submittedName>
        <fullName evidence="1">Uncharacterized protein</fullName>
    </submittedName>
</protein>
<evidence type="ECO:0000313" key="1">
    <source>
        <dbReference type="EMBL" id="WLJ25584.1"/>
    </source>
</evidence>